<protein>
    <recommendedName>
        <fullName evidence="4">Secreted protein</fullName>
    </recommendedName>
</protein>
<feature type="chain" id="PRO_5016587959" description="Secreted protein" evidence="1">
    <location>
        <begin position="37"/>
        <end position="87"/>
    </location>
</feature>
<sequence>MSVRTSTASFCRDRPGSSRVWRSWSTLLLLHILVHSAPSKPRGEVKLGFDGSASLAIQLRRYRAPKPPLVFGPSCHAPVQWHAAGRR</sequence>
<evidence type="ECO:0000313" key="3">
    <source>
        <dbReference type="Proteomes" id="UP000256964"/>
    </source>
</evidence>
<evidence type="ECO:0000256" key="1">
    <source>
        <dbReference type="SAM" id="SignalP"/>
    </source>
</evidence>
<dbReference type="Proteomes" id="UP000256964">
    <property type="component" value="Unassembled WGS sequence"/>
</dbReference>
<keyword evidence="1" id="KW-0732">Signal</keyword>
<gene>
    <name evidence="2" type="ORF">OH76DRAFT_846061</name>
</gene>
<name>A0A371DQT0_9APHY</name>
<accession>A0A371DQT0</accession>
<dbReference type="AlphaFoldDB" id="A0A371DQT0"/>
<reference evidence="2 3" key="1">
    <citation type="journal article" date="2018" name="Biotechnol. Biofuels">
        <title>Integrative visual omics of the white-rot fungus Polyporus brumalis exposes the biotechnological potential of its oxidative enzymes for delignifying raw plant biomass.</title>
        <authorList>
            <person name="Miyauchi S."/>
            <person name="Rancon A."/>
            <person name="Drula E."/>
            <person name="Hage H."/>
            <person name="Chaduli D."/>
            <person name="Favel A."/>
            <person name="Grisel S."/>
            <person name="Henrissat B."/>
            <person name="Herpoel-Gimbert I."/>
            <person name="Ruiz-Duenas F.J."/>
            <person name="Chevret D."/>
            <person name="Hainaut M."/>
            <person name="Lin J."/>
            <person name="Wang M."/>
            <person name="Pangilinan J."/>
            <person name="Lipzen A."/>
            <person name="Lesage-Meessen L."/>
            <person name="Navarro D."/>
            <person name="Riley R."/>
            <person name="Grigoriev I.V."/>
            <person name="Zhou S."/>
            <person name="Raouche S."/>
            <person name="Rosso M.N."/>
        </authorList>
    </citation>
    <scope>NUCLEOTIDE SEQUENCE [LARGE SCALE GENOMIC DNA]</scope>
    <source>
        <strain evidence="2 3">BRFM 1820</strain>
    </source>
</reference>
<dbReference type="EMBL" id="KZ857383">
    <property type="protein sequence ID" value="RDX54854.1"/>
    <property type="molecule type" value="Genomic_DNA"/>
</dbReference>
<feature type="signal peptide" evidence="1">
    <location>
        <begin position="1"/>
        <end position="36"/>
    </location>
</feature>
<keyword evidence="3" id="KW-1185">Reference proteome</keyword>
<evidence type="ECO:0000313" key="2">
    <source>
        <dbReference type="EMBL" id="RDX54854.1"/>
    </source>
</evidence>
<proteinExistence type="predicted"/>
<evidence type="ECO:0008006" key="4">
    <source>
        <dbReference type="Google" id="ProtNLM"/>
    </source>
</evidence>
<organism evidence="2 3">
    <name type="scientific">Lentinus brumalis</name>
    <dbReference type="NCBI Taxonomy" id="2498619"/>
    <lineage>
        <taxon>Eukaryota</taxon>
        <taxon>Fungi</taxon>
        <taxon>Dikarya</taxon>
        <taxon>Basidiomycota</taxon>
        <taxon>Agaricomycotina</taxon>
        <taxon>Agaricomycetes</taxon>
        <taxon>Polyporales</taxon>
        <taxon>Polyporaceae</taxon>
        <taxon>Lentinus</taxon>
    </lineage>
</organism>